<feature type="domain" description="RanBD1" evidence="2">
    <location>
        <begin position="87"/>
        <end position="205"/>
    </location>
</feature>
<dbReference type="AlphaFoldDB" id="A0A1B6HC34"/>
<name>A0A1B6HC34_9HEMI</name>
<feature type="non-terminal residue" evidence="3">
    <location>
        <position position="1"/>
    </location>
</feature>
<organism evidence="3">
    <name type="scientific">Homalodisca liturata</name>
    <dbReference type="NCBI Taxonomy" id="320908"/>
    <lineage>
        <taxon>Eukaryota</taxon>
        <taxon>Metazoa</taxon>
        <taxon>Ecdysozoa</taxon>
        <taxon>Arthropoda</taxon>
        <taxon>Hexapoda</taxon>
        <taxon>Insecta</taxon>
        <taxon>Pterygota</taxon>
        <taxon>Neoptera</taxon>
        <taxon>Paraneoptera</taxon>
        <taxon>Hemiptera</taxon>
        <taxon>Auchenorrhyncha</taxon>
        <taxon>Membracoidea</taxon>
        <taxon>Cicadellidae</taxon>
        <taxon>Cicadellinae</taxon>
        <taxon>Proconiini</taxon>
        <taxon>Homalodisca</taxon>
    </lineage>
</organism>
<dbReference type="SUPFAM" id="SSF50729">
    <property type="entry name" value="PH domain-like"/>
    <property type="match status" value="1"/>
</dbReference>
<feature type="compositionally biased region" description="Basic and acidic residues" evidence="1">
    <location>
        <begin position="60"/>
        <end position="73"/>
    </location>
</feature>
<evidence type="ECO:0000259" key="2">
    <source>
        <dbReference type="PROSITE" id="PS50196"/>
    </source>
</evidence>
<evidence type="ECO:0000256" key="1">
    <source>
        <dbReference type="SAM" id="MobiDB-lite"/>
    </source>
</evidence>
<dbReference type="Pfam" id="PF00638">
    <property type="entry name" value="Ran_BP1"/>
    <property type="match status" value="1"/>
</dbReference>
<dbReference type="SMART" id="SM00160">
    <property type="entry name" value="RanBD"/>
    <property type="match status" value="1"/>
</dbReference>
<sequence>PATISKKLDEPPKMLEDPEEQQAERKNECPFLASAAKKAASPFLTSRPAGADGPKQAGAFRDKDADSEVERTTSKKQHEKIDEMIKDRSIFNTIAKVYFKDTKTNKLENRGEGKFAIVRDTAGLYKIIMVRDKVMLLGCNHYIAKSCPLVKATQVPRSWIWIALNDKSDAEVNEPKTTYFATFRTDEDFELFEKKYNEAREANAKTVLELKKE</sequence>
<protein>
    <recommendedName>
        <fullName evidence="2">RanBD1 domain-containing protein</fullName>
    </recommendedName>
</protein>
<dbReference type="CDD" id="cd00835">
    <property type="entry name" value="RanBD_family"/>
    <property type="match status" value="1"/>
</dbReference>
<accession>A0A1B6HC34</accession>
<reference evidence="3" key="1">
    <citation type="submission" date="2015-11" db="EMBL/GenBank/DDBJ databases">
        <title>De novo transcriptome assembly of four potential Pierce s Disease insect vectors from Arizona vineyards.</title>
        <authorList>
            <person name="Tassone E.E."/>
        </authorList>
    </citation>
    <scope>NUCLEOTIDE SEQUENCE</scope>
</reference>
<feature type="non-terminal residue" evidence="3">
    <location>
        <position position="213"/>
    </location>
</feature>
<dbReference type="PROSITE" id="PS50196">
    <property type="entry name" value="RANBD1"/>
    <property type="match status" value="1"/>
</dbReference>
<gene>
    <name evidence="3" type="ORF">g.2296</name>
</gene>
<feature type="compositionally biased region" description="Basic and acidic residues" evidence="1">
    <location>
        <begin position="1"/>
        <end position="28"/>
    </location>
</feature>
<proteinExistence type="predicted"/>
<dbReference type="EMBL" id="GECU01035554">
    <property type="protein sequence ID" value="JAS72152.1"/>
    <property type="molecule type" value="Transcribed_RNA"/>
</dbReference>
<dbReference type="InterPro" id="IPR011993">
    <property type="entry name" value="PH-like_dom_sf"/>
</dbReference>
<evidence type="ECO:0000313" key="3">
    <source>
        <dbReference type="EMBL" id="JAS72152.1"/>
    </source>
</evidence>
<feature type="region of interest" description="Disordered" evidence="1">
    <location>
        <begin position="1"/>
        <end position="79"/>
    </location>
</feature>
<dbReference type="InterPro" id="IPR000156">
    <property type="entry name" value="Ran_bind_dom"/>
</dbReference>
<dbReference type="Gene3D" id="2.30.29.30">
    <property type="entry name" value="Pleckstrin-homology domain (PH domain)/Phosphotyrosine-binding domain (PTB)"/>
    <property type="match status" value="1"/>
</dbReference>